<dbReference type="EMBL" id="JAUDUY010000004">
    <property type="protein sequence ID" value="MDM9631898.1"/>
    <property type="molecule type" value="Genomic_DNA"/>
</dbReference>
<evidence type="ECO:0000313" key="1">
    <source>
        <dbReference type="EMBL" id="MDM9631898.1"/>
    </source>
</evidence>
<dbReference type="Pfam" id="PF11015">
    <property type="entry name" value="DUF2853"/>
    <property type="match status" value="1"/>
</dbReference>
<organism evidence="1 2">
    <name type="scientific">Robiginitalea aurantiaca</name>
    <dbReference type="NCBI Taxonomy" id="3056915"/>
    <lineage>
        <taxon>Bacteria</taxon>
        <taxon>Pseudomonadati</taxon>
        <taxon>Bacteroidota</taxon>
        <taxon>Flavobacteriia</taxon>
        <taxon>Flavobacteriales</taxon>
        <taxon>Flavobacteriaceae</taxon>
        <taxon>Robiginitalea</taxon>
    </lineage>
</organism>
<name>A0ABT7WGB1_9FLAO</name>
<dbReference type="SUPFAM" id="SSF158587">
    <property type="entry name" value="Jann4075-like"/>
    <property type="match status" value="1"/>
</dbReference>
<sequence>MSKKKEALLAQYAGHITEKFSETPNMAFLDKVVTGLGPAIYNRDAALVSGSDESELETVKANFLIKKLGLEDGPHLMHAIKEVIREYGASERNKYRAVVYYILARRFNKEGIYK</sequence>
<keyword evidence="2" id="KW-1185">Reference proteome</keyword>
<dbReference type="InterPro" id="IPR023154">
    <property type="entry name" value="Jann4075-like_sf"/>
</dbReference>
<comment type="caution">
    <text evidence="1">The sequence shown here is derived from an EMBL/GenBank/DDBJ whole genome shotgun (WGS) entry which is preliminary data.</text>
</comment>
<dbReference type="Proteomes" id="UP001174839">
    <property type="component" value="Unassembled WGS sequence"/>
</dbReference>
<dbReference type="RefSeq" id="WP_289725259.1">
    <property type="nucleotide sequence ID" value="NZ_JAUDUY010000004.1"/>
</dbReference>
<evidence type="ECO:0000313" key="2">
    <source>
        <dbReference type="Proteomes" id="UP001174839"/>
    </source>
</evidence>
<reference evidence="1" key="1">
    <citation type="submission" date="2023-06" db="EMBL/GenBank/DDBJ databases">
        <title>Robiginitalea aurantiacus sp. nov. and Algoriphagus sediminis sp. nov., isolated from coastal sediment.</title>
        <authorList>
            <person name="Zhou Z.Y."/>
            <person name="An J."/>
            <person name="Jia Y.W."/>
            <person name="Du Z.J."/>
        </authorList>
    </citation>
    <scope>NUCLEOTIDE SEQUENCE</scope>
    <source>
        <strain evidence="1">M39</strain>
    </source>
</reference>
<dbReference type="InterPro" id="IPR021274">
    <property type="entry name" value="DUF2853"/>
</dbReference>
<proteinExistence type="predicted"/>
<protein>
    <submittedName>
        <fullName evidence="1">DUF2853 family protein</fullName>
    </submittedName>
</protein>
<dbReference type="Gene3D" id="1.10.238.120">
    <property type="entry name" value="Jann4075-like"/>
    <property type="match status" value="1"/>
</dbReference>
<gene>
    <name evidence="1" type="ORF">QU605_10465</name>
</gene>
<accession>A0ABT7WGB1</accession>